<dbReference type="RefSeq" id="WP_087633639.1">
    <property type="nucleotide sequence ID" value="NZ_FCNZ02000046.1"/>
</dbReference>
<dbReference type="InterPro" id="IPR036590">
    <property type="entry name" value="SRAP-like"/>
</dbReference>
<dbReference type="EMBL" id="FCNZ02000046">
    <property type="protein sequence ID" value="SAL78899.1"/>
    <property type="molecule type" value="Genomic_DNA"/>
</dbReference>
<evidence type="ECO:0000313" key="2">
    <source>
        <dbReference type="Proteomes" id="UP000054717"/>
    </source>
</evidence>
<dbReference type="STRING" id="326475.AWB66_05936"/>
<dbReference type="Pfam" id="PF02586">
    <property type="entry name" value="SRAP"/>
    <property type="match status" value="1"/>
</dbReference>
<dbReference type="Proteomes" id="UP000054717">
    <property type="component" value="Unassembled WGS sequence"/>
</dbReference>
<dbReference type="AlphaFoldDB" id="A0A158KDP4"/>
<gene>
    <name evidence="1" type="ORF">AWB66_05936</name>
</gene>
<accession>A0A158KDP4</accession>
<keyword evidence="2" id="KW-1185">Reference proteome</keyword>
<organism evidence="1 2">
    <name type="scientific">Caballeronia telluris</name>
    <dbReference type="NCBI Taxonomy" id="326475"/>
    <lineage>
        <taxon>Bacteria</taxon>
        <taxon>Pseudomonadati</taxon>
        <taxon>Pseudomonadota</taxon>
        <taxon>Betaproteobacteria</taxon>
        <taxon>Burkholderiales</taxon>
        <taxon>Burkholderiaceae</taxon>
        <taxon>Caballeronia</taxon>
    </lineage>
</organism>
<protein>
    <recommendedName>
        <fullName evidence="3">SOS response-associated peptidase YedK</fullName>
    </recommendedName>
</protein>
<dbReference type="Gene3D" id="3.90.1680.10">
    <property type="entry name" value="SOS response associated peptidase-like"/>
    <property type="match status" value="1"/>
</dbReference>
<sequence>MCYSAQIQADYRKYVKTFGAHMDIEEFARLYFERAEGSKAKIPKAVDDAFRDPQTDAERQIRASIDRFNAEQTTKLEQELFKQRTRLADAERTLQSKVTKAATESKRIATDKIEASLRRLADINRTDRQPRDSRIFPGAYAPVLVMENGEYVVKPMRYQCRIAGKPANYDVEYPGTYNARRDNLEGFWKPCFGYTHAVMLVDVFYENVKKAKYENTLLERHDDDENVVLEFRPSNGQLMHVACLWSRWRAPGEPDLLSFAAITDEPPPEVEAAGHDRCIVPIKVENIESWLNPGVSDLEAMYAILDDRDRPYYASRYTEVS</sequence>
<comment type="caution">
    <text evidence="1">The sequence shown here is derived from an EMBL/GenBank/DDBJ whole genome shotgun (WGS) entry which is preliminary data.</text>
</comment>
<dbReference type="GO" id="GO:0003697">
    <property type="term" value="F:single-stranded DNA binding"/>
    <property type="evidence" value="ECO:0007669"/>
    <property type="project" value="InterPro"/>
</dbReference>
<dbReference type="InterPro" id="IPR003738">
    <property type="entry name" value="SRAP"/>
</dbReference>
<evidence type="ECO:0008006" key="3">
    <source>
        <dbReference type="Google" id="ProtNLM"/>
    </source>
</evidence>
<dbReference type="SUPFAM" id="SSF143081">
    <property type="entry name" value="BB1717-like"/>
    <property type="match status" value="1"/>
</dbReference>
<name>A0A158KDP4_9BURK</name>
<reference evidence="1" key="1">
    <citation type="submission" date="2016-01" db="EMBL/GenBank/DDBJ databases">
        <authorList>
            <person name="Peeters Charlotte."/>
        </authorList>
    </citation>
    <scope>NUCLEOTIDE SEQUENCE</scope>
    <source>
        <strain evidence="1">LMG 22936</strain>
    </source>
</reference>
<proteinExistence type="predicted"/>
<evidence type="ECO:0000313" key="1">
    <source>
        <dbReference type="EMBL" id="SAL78899.1"/>
    </source>
</evidence>
<dbReference type="GO" id="GO:0106300">
    <property type="term" value="P:protein-DNA covalent cross-linking repair"/>
    <property type="evidence" value="ECO:0007669"/>
    <property type="project" value="InterPro"/>
</dbReference>